<dbReference type="SUPFAM" id="SSF57903">
    <property type="entry name" value="FYVE/PHD zinc finger"/>
    <property type="match status" value="2"/>
</dbReference>
<evidence type="ECO:0000256" key="5">
    <source>
        <dbReference type="SAM" id="MobiDB-lite"/>
    </source>
</evidence>
<evidence type="ECO:0000313" key="7">
    <source>
        <dbReference type="EMBL" id="KAJ7070362.1"/>
    </source>
</evidence>
<keyword evidence="3" id="KW-0862">Zinc</keyword>
<keyword evidence="8" id="KW-1185">Reference proteome</keyword>
<evidence type="ECO:0000313" key="8">
    <source>
        <dbReference type="Proteomes" id="UP001222325"/>
    </source>
</evidence>
<comment type="caution">
    <text evidence="7">The sequence shown here is derived from an EMBL/GenBank/DDBJ whole genome shotgun (WGS) entry which is preliminary data.</text>
</comment>
<feature type="region of interest" description="Disordered" evidence="5">
    <location>
        <begin position="563"/>
        <end position="795"/>
    </location>
</feature>
<dbReference type="PROSITE" id="PS01359">
    <property type="entry name" value="ZF_PHD_1"/>
    <property type="match status" value="1"/>
</dbReference>
<dbReference type="SMART" id="SM00249">
    <property type="entry name" value="PHD"/>
    <property type="match status" value="2"/>
</dbReference>
<dbReference type="AlphaFoldDB" id="A0AAD6TLX5"/>
<dbReference type="CDD" id="cd15534">
    <property type="entry name" value="PHD2_PHF12_Rco1"/>
    <property type="match status" value="1"/>
</dbReference>
<feature type="compositionally biased region" description="Low complexity" evidence="5">
    <location>
        <begin position="644"/>
        <end position="659"/>
    </location>
</feature>
<dbReference type="Pfam" id="PF00628">
    <property type="entry name" value="PHD"/>
    <property type="match status" value="2"/>
</dbReference>
<reference evidence="7" key="1">
    <citation type="submission" date="2023-03" db="EMBL/GenBank/DDBJ databases">
        <title>Massive genome expansion in bonnet fungi (Mycena s.s.) driven by repeated elements and novel gene families across ecological guilds.</title>
        <authorList>
            <consortium name="Lawrence Berkeley National Laboratory"/>
            <person name="Harder C.B."/>
            <person name="Miyauchi S."/>
            <person name="Viragh M."/>
            <person name="Kuo A."/>
            <person name="Thoen E."/>
            <person name="Andreopoulos B."/>
            <person name="Lu D."/>
            <person name="Skrede I."/>
            <person name="Drula E."/>
            <person name="Henrissat B."/>
            <person name="Morin E."/>
            <person name="Kohler A."/>
            <person name="Barry K."/>
            <person name="LaButti K."/>
            <person name="Morin E."/>
            <person name="Salamov A."/>
            <person name="Lipzen A."/>
            <person name="Mereny Z."/>
            <person name="Hegedus B."/>
            <person name="Baldrian P."/>
            <person name="Stursova M."/>
            <person name="Weitz H."/>
            <person name="Taylor A."/>
            <person name="Grigoriev I.V."/>
            <person name="Nagy L.G."/>
            <person name="Martin F."/>
            <person name="Kauserud H."/>
        </authorList>
    </citation>
    <scope>NUCLEOTIDE SEQUENCE</scope>
    <source>
        <strain evidence="7">CBHHK173m</strain>
    </source>
</reference>
<evidence type="ECO:0000256" key="3">
    <source>
        <dbReference type="ARBA" id="ARBA00022833"/>
    </source>
</evidence>
<feature type="compositionally biased region" description="Polar residues" evidence="5">
    <location>
        <begin position="124"/>
        <end position="135"/>
    </location>
</feature>
<dbReference type="GO" id="GO:0032221">
    <property type="term" value="C:Rpd3S complex"/>
    <property type="evidence" value="ECO:0007669"/>
    <property type="project" value="TreeGrafter"/>
</dbReference>
<evidence type="ECO:0000259" key="6">
    <source>
        <dbReference type="PROSITE" id="PS50016"/>
    </source>
</evidence>
<feature type="compositionally biased region" description="Low complexity" evidence="5">
    <location>
        <begin position="504"/>
        <end position="516"/>
    </location>
</feature>
<feature type="compositionally biased region" description="Basic residues" evidence="5">
    <location>
        <begin position="168"/>
        <end position="177"/>
    </location>
</feature>
<dbReference type="InterPro" id="IPR013083">
    <property type="entry name" value="Znf_RING/FYVE/PHD"/>
</dbReference>
<feature type="compositionally biased region" description="Polar residues" evidence="5">
    <location>
        <begin position="624"/>
        <end position="633"/>
    </location>
</feature>
<keyword evidence="2 4" id="KW-0863">Zinc-finger</keyword>
<evidence type="ECO:0000256" key="4">
    <source>
        <dbReference type="PROSITE-ProRule" id="PRU00146"/>
    </source>
</evidence>
<dbReference type="Gene3D" id="3.30.40.10">
    <property type="entry name" value="Zinc/RING finger domain, C3HC4 (zinc finger)"/>
    <property type="match status" value="2"/>
</dbReference>
<gene>
    <name evidence="7" type="ORF">B0H15DRAFT_870750</name>
</gene>
<dbReference type="InterPro" id="IPR052819">
    <property type="entry name" value="Chromatin_regulatory_protein"/>
</dbReference>
<feature type="domain" description="PHD-type" evidence="6">
    <location>
        <begin position="211"/>
        <end position="260"/>
    </location>
</feature>
<dbReference type="PANTHER" id="PTHR47636">
    <property type="entry name" value="TRANSCRIPTIONAL REGULATORY PROTEIN RCO1"/>
    <property type="match status" value="1"/>
</dbReference>
<organism evidence="7 8">
    <name type="scientific">Mycena belliarum</name>
    <dbReference type="NCBI Taxonomy" id="1033014"/>
    <lineage>
        <taxon>Eukaryota</taxon>
        <taxon>Fungi</taxon>
        <taxon>Dikarya</taxon>
        <taxon>Basidiomycota</taxon>
        <taxon>Agaricomycotina</taxon>
        <taxon>Agaricomycetes</taxon>
        <taxon>Agaricomycetidae</taxon>
        <taxon>Agaricales</taxon>
        <taxon>Marasmiineae</taxon>
        <taxon>Mycenaceae</taxon>
        <taxon>Mycena</taxon>
    </lineage>
</organism>
<proteinExistence type="predicted"/>
<feature type="compositionally biased region" description="Polar residues" evidence="5">
    <location>
        <begin position="146"/>
        <end position="159"/>
    </location>
</feature>
<feature type="compositionally biased region" description="Basic and acidic residues" evidence="5">
    <location>
        <begin position="704"/>
        <end position="715"/>
    </location>
</feature>
<dbReference type="InterPro" id="IPR011011">
    <property type="entry name" value="Znf_FYVE_PHD"/>
</dbReference>
<feature type="compositionally biased region" description="Basic and acidic residues" evidence="5">
    <location>
        <begin position="731"/>
        <end position="769"/>
    </location>
</feature>
<dbReference type="InterPro" id="IPR019787">
    <property type="entry name" value="Znf_PHD-finger"/>
</dbReference>
<dbReference type="InterPro" id="IPR019786">
    <property type="entry name" value="Zinc_finger_PHD-type_CS"/>
</dbReference>
<feature type="compositionally biased region" description="Basic and acidic residues" evidence="5">
    <location>
        <begin position="521"/>
        <end position="534"/>
    </location>
</feature>
<dbReference type="PROSITE" id="PS50016">
    <property type="entry name" value="ZF_PHD_2"/>
    <property type="match status" value="1"/>
</dbReference>
<name>A0AAD6TLX5_9AGAR</name>
<dbReference type="EMBL" id="JARJCN010000131">
    <property type="protein sequence ID" value="KAJ7070362.1"/>
    <property type="molecule type" value="Genomic_DNA"/>
</dbReference>
<feature type="region of interest" description="Disordered" evidence="5">
    <location>
        <begin position="80"/>
        <end position="182"/>
    </location>
</feature>
<dbReference type="InterPro" id="IPR001965">
    <property type="entry name" value="Znf_PHD"/>
</dbReference>
<feature type="region of interest" description="Disordered" evidence="5">
    <location>
        <begin position="494"/>
        <end position="534"/>
    </location>
</feature>
<feature type="compositionally biased region" description="Low complexity" evidence="5">
    <location>
        <begin position="773"/>
        <end position="794"/>
    </location>
</feature>
<dbReference type="GO" id="GO:0008270">
    <property type="term" value="F:zinc ion binding"/>
    <property type="evidence" value="ECO:0007669"/>
    <property type="project" value="UniProtKB-KW"/>
</dbReference>
<protein>
    <recommendedName>
        <fullName evidence="6">PHD-type domain-containing protein</fullName>
    </recommendedName>
</protein>
<evidence type="ECO:0000256" key="2">
    <source>
        <dbReference type="ARBA" id="ARBA00022771"/>
    </source>
</evidence>
<dbReference type="GO" id="GO:0006357">
    <property type="term" value="P:regulation of transcription by RNA polymerase II"/>
    <property type="evidence" value="ECO:0007669"/>
    <property type="project" value="TreeGrafter"/>
</dbReference>
<keyword evidence="1" id="KW-0479">Metal-binding</keyword>
<dbReference type="PANTHER" id="PTHR47636:SF1">
    <property type="entry name" value="TRANSCRIPTIONAL REGULATORY PROTEIN RCO1"/>
    <property type="match status" value="1"/>
</dbReference>
<sequence>MAATSMPAFLLPEPVPIYQPSHLEGDATLATEILPGPPSLLSVQQSTQKRDLRKPVYSYLHPTDPGSTYSGVMHGTIIGQEEGARNLKGKRSTVTGRAQRASARNHNGAAPAPDVSQGEVDGPSLSQPISGSSEPYTMVHDDESSPSRSNSMPNLQESSAAPPELKPRGKGRPKGKGKIKEAELPIRVKEEPKAVSLQTPEPLVSNQIDNEDHCSSCRSHGALVYCDGCPRAFHLWCLNPPMEHIDEGDSRWFCPACVIRKHPPRRPPPSLFSPLIHLAQTTIPTEYQLPEDVRTFFKDVGTGPKGNYVDNSVVRQPRLNRFGIIEDRDSHRLRDKNGDPVLCFKCGTSALPTGLAAAAPAAKRARRSSTRTASAEVWKSIVSCDYCSLHWHLDCLDPPLPTMPPLNKRWMCPNHAERVLLPKLRIPKQTAAIEISKPKQYNNGIIEIIHPQTASTSQVKKVAVEEVLINGRRYRVPERIVILDFWNKVSLKGNADKDGAQPASGMSSPLTSLSSLDESDERIPTERQSSRDADDLRAAQLLCNFQLSRREYVGDPLRPISDRAVQTESDPVLPVGKAPKASPLKRAAHKAAVTNGQSHTPGHRTNPADAGPSTSTAKRKRNVNGVQAPTPSTRELRPRSRQVDSMISVSSKDSSSLDDPFISTPSKAVRVKVEENENGISAFGASPASPSKTTSRGRPVRRPSQKDSGREEPPPKRGRKRKEREDDLSEDNERDRAEAVEQLKKSRIEKEAREKAAKGKEKQKEKDNPPRPTKTSSATSSSTSSNSAVPVTPSLKIRLPRLSDIALRTSPQANKAMVENGMRV</sequence>
<evidence type="ECO:0000256" key="1">
    <source>
        <dbReference type="ARBA" id="ARBA00022723"/>
    </source>
</evidence>
<accession>A0AAD6TLX5</accession>
<dbReference type="Proteomes" id="UP001222325">
    <property type="component" value="Unassembled WGS sequence"/>
</dbReference>